<evidence type="ECO:0000256" key="1">
    <source>
        <dbReference type="ARBA" id="ARBA00001206"/>
    </source>
</evidence>
<comment type="caution">
    <text evidence="18">The sequence shown here is derived from an EMBL/GenBank/DDBJ whole genome shotgun (WGS) entry which is preliminary data.</text>
</comment>
<evidence type="ECO:0000256" key="13">
    <source>
        <dbReference type="ARBA" id="ARBA00032866"/>
    </source>
</evidence>
<gene>
    <name evidence="14" type="primary">coaA</name>
    <name evidence="18" type="ORF">DBW69_00255</name>
</gene>
<dbReference type="GO" id="GO:0005524">
    <property type="term" value="F:ATP binding"/>
    <property type="evidence" value="ECO:0007669"/>
    <property type="project" value="UniProtKB-UniRule"/>
</dbReference>
<dbReference type="InterPro" id="IPR004566">
    <property type="entry name" value="PanK"/>
</dbReference>
<dbReference type="EMBL" id="QOQF01000001">
    <property type="protein sequence ID" value="RCL78407.1"/>
    <property type="molecule type" value="Genomic_DNA"/>
</dbReference>
<keyword evidence="9 14" id="KW-0547">Nucleotide-binding</keyword>
<evidence type="ECO:0000259" key="17">
    <source>
        <dbReference type="Pfam" id="PF00485"/>
    </source>
</evidence>
<dbReference type="NCBIfam" id="TIGR00554">
    <property type="entry name" value="panK_bact"/>
    <property type="match status" value="1"/>
</dbReference>
<dbReference type="PANTHER" id="PTHR10285">
    <property type="entry name" value="URIDINE KINASE"/>
    <property type="match status" value="1"/>
</dbReference>
<dbReference type="GO" id="GO:0004594">
    <property type="term" value="F:pantothenate kinase activity"/>
    <property type="evidence" value="ECO:0007669"/>
    <property type="project" value="UniProtKB-UniRule"/>
</dbReference>
<name>A0A368E2U9_9PROT</name>
<dbReference type="InterPro" id="IPR006083">
    <property type="entry name" value="PRK/URK"/>
</dbReference>
<dbReference type="GO" id="GO:0005737">
    <property type="term" value="C:cytoplasm"/>
    <property type="evidence" value="ECO:0007669"/>
    <property type="project" value="UniProtKB-SubCell"/>
</dbReference>
<proteinExistence type="inferred from homology"/>
<keyword evidence="11 14" id="KW-0067">ATP-binding</keyword>
<keyword evidence="7 14" id="KW-0963">Cytoplasm</keyword>
<evidence type="ECO:0000256" key="16">
    <source>
        <dbReference type="SAM" id="MobiDB-lite"/>
    </source>
</evidence>
<evidence type="ECO:0000256" key="8">
    <source>
        <dbReference type="ARBA" id="ARBA00022679"/>
    </source>
</evidence>
<accession>A0A368E2U9</accession>
<dbReference type="Proteomes" id="UP000252132">
    <property type="component" value="Unassembled WGS sequence"/>
</dbReference>
<keyword evidence="10 14" id="KW-0418">Kinase</keyword>
<evidence type="ECO:0000256" key="9">
    <source>
        <dbReference type="ARBA" id="ARBA00022741"/>
    </source>
</evidence>
<protein>
    <recommendedName>
        <fullName evidence="6 14">Pantothenate kinase</fullName>
        <ecNumber evidence="5 14">2.7.1.33</ecNumber>
    </recommendedName>
    <alternativeName>
        <fullName evidence="13 14">Pantothenic acid kinase</fullName>
    </alternativeName>
</protein>
<dbReference type="UniPathway" id="UPA00241">
    <property type="reaction ID" value="UER00352"/>
</dbReference>
<comment type="similarity">
    <text evidence="4 14 15">Belongs to the prokaryotic pantothenate kinase family.</text>
</comment>
<evidence type="ECO:0000256" key="7">
    <source>
        <dbReference type="ARBA" id="ARBA00022490"/>
    </source>
</evidence>
<feature type="compositionally biased region" description="Basic and acidic residues" evidence="16">
    <location>
        <begin position="1"/>
        <end position="10"/>
    </location>
</feature>
<evidence type="ECO:0000313" key="18">
    <source>
        <dbReference type="EMBL" id="RCL78407.1"/>
    </source>
</evidence>
<comment type="subcellular location">
    <subcellularLocation>
        <location evidence="2 14 15">Cytoplasm</location>
    </subcellularLocation>
</comment>
<dbReference type="AlphaFoldDB" id="A0A368E2U9"/>
<feature type="binding site" evidence="14">
    <location>
        <begin position="101"/>
        <end position="108"/>
    </location>
    <ligand>
        <name>ATP</name>
        <dbReference type="ChEBI" id="CHEBI:30616"/>
    </ligand>
</feature>
<evidence type="ECO:0000256" key="4">
    <source>
        <dbReference type="ARBA" id="ARBA00006087"/>
    </source>
</evidence>
<dbReference type="InterPro" id="IPR027417">
    <property type="entry name" value="P-loop_NTPase"/>
</dbReference>
<evidence type="ECO:0000256" key="11">
    <source>
        <dbReference type="ARBA" id="ARBA00022840"/>
    </source>
</evidence>
<sequence length="323" mass="36399">MRNPEDKSGDDNGNPPSPYRHFSATAWGRLRDDTPLPLTEEEVVGLRGRGETVSIAEVEQIYLPLSRLLNFYAEGVQTLHGATNAFLGNTQKVPYIIGVAGSVAVGKSTTSRILKELLARWPSHPKVELVTTDGFLHPNKILEERGLADRKGFPESFDLAGLREFLTNVKSGEKGLQAPTYSHIIYDVVPDQYLEVDQPDILIVEGLNVLQPARPDDASEGIPFVSDFFDFSIFIDAEPPIIEEWYVERFLGLRQTAFSQPDAYFSRYADLDDVDADRVAREIWKLINLRNLEENILPTRWRADLVLHKSADHTIDQVSLRKI</sequence>
<dbReference type="Gene3D" id="3.40.50.300">
    <property type="entry name" value="P-loop containing nucleotide triphosphate hydrolases"/>
    <property type="match status" value="1"/>
</dbReference>
<dbReference type="GO" id="GO:0015937">
    <property type="term" value="P:coenzyme A biosynthetic process"/>
    <property type="evidence" value="ECO:0007669"/>
    <property type="project" value="UniProtKB-UniRule"/>
</dbReference>
<evidence type="ECO:0000256" key="2">
    <source>
        <dbReference type="ARBA" id="ARBA00004496"/>
    </source>
</evidence>
<dbReference type="SUPFAM" id="SSF52540">
    <property type="entry name" value="P-loop containing nucleoside triphosphate hydrolases"/>
    <property type="match status" value="1"/>
</dbReference>
<evidence type="ECO:0000256" key="5">
    <source>
        <dbReference type="ARBA" id="ARBA00012102"/>
    </source>
</evidence>
<evidence type="ECO:0000256" key="10">
    <source>
        <dbReference type="ARBA" id="ARBA00022777"/>
    </source>
</evidence>
<evidence type="ECO:0000256" key="15">
    <source>
        <dbReference type="RuleBase" id="RU003530"/>
    </source>
</evidence>
<comment type="pathway">
    <text evidence="3 14 15">Cofactor biosynthesis; coenzyme A biosynthesis; CoA from (R)-pantothenate: step 1/5.</text>
</comment>
<feature type="domain" description="Phosphoribulokinase/uridine kinase" evidence="17">
    <location>
        <begin position="96"/>
        <end position="238"/>
    </location>
</feature>
<dbReference type="EC" id="2.7.1.33" evidence="5 14"/>
<evidence type="ECO:0000256" key="3">
    <source>
        <dbReference type="ARBA" id="ARBA00005225"/>
    </source>
</evidence>
<keyword evidence="8 14" id="KW-0808">Transferase</keyword>
<keyword evidence="12 14" id="KW-0173">Coenzyme A biosynthesis</keyword>
<organism evidence="18 19">
    <name type="scientific">PS1 clade bacterium</name>
    <dbReference type="NCBI Taxonomy" id="2175152"/>
    <lineage>
        <taxon>Bacteria</taxon>
        <taxon>Pseudomonadati</taxon>
        <taxon>Pseudomonadota</taxon>
        <taxon>Alphaproteobacteria</taxon>
        <taxon>PS1 clade</taxon>
    </lineage>
</organism>
<comment type="catalytic activity">
    <reaction evidence="1 14 15">
        <text>(R)-pantothenate + ATP = (R)-4'-phosphopantothenate + ADP + H(+)</text>
        <dbReference type="Rhea" id="RHEA:16373"/>
        <dbReference type="ChEBI" id="CHEBI:10986"/>
        <dbReference type="ChEBI" id="CHEBI:15378"/>
        <dbReference type="ChEBI" id="CHEBI:29032"/>
        <dbReference type="ChEBI" id="CHEBI:30616"/>
        <dbReference type="ChEBI" id="CHEBI:456216"/>
        <dbReference type="EC" id="2.7.1.33"/>
    </reaction>
</comment>
<dbReference type="Pfam" id="PF00485">
    <property type="entry name" value="PRK"/>
    <property type="match status" value="1"/>
</dbReference>
<dbReference type="PIRSF" id="PIRSF000545">
    <property type="entry name" value="Pantothenate_kin"/>
    <property type="match status" value="1"/>
</dbReference>
<dbReference type="CDD" id="cd02025">
    <property type="entry name" value="PanK"/>
    <property type="match status" value="1"/>
</dbReference>
<reference evidence="18 19" key="1">
    <citation type="journal article" date="2018" name="Microbiome">
        <title>Fine metagenomic profile of the Mediterranean stratified and mixed water columns revealed by assembly and recruitment.</title>
        <authorList>
            <person name="Haro-Moreno J.M."/>
            <person name="Lopez-Perez M."/>
            <person name="De La Torre J.R."/>
            <person name="Picazo A."/>
            <person name="Camacho A."/>
            <person name="Rodriguez-Valera F."/>
        </authorList>
    </citation>
    <scope>NUCLEOTIDE SEQUENCE [LARGE SCALE GENOMIC DNA]</scope>
    <source>
        <strain evidence="18">MED-G55</strain>
    </source>
</reference>
<feature type="region of interest" description="Disordered" evidence="16">
    <location>
        <begin position="1"/>
        <end position="22"/>
    </location>
</feature>
<evidence type="ECO:0000256" key="6">
    <source>
        <dbReference type="ARBA" id="ARBA00015080"/>
    </source>
</evidence>
<evidence type="ECO:0000256" key="12">
    <source>
        <dbReference type="ARBA" id="ARBA00022993"/>
    </source>
</evidence>
<evidence type="ECO:0000256" key="14">
    <source>
        <dbReference type="HAMAP-Rule" id="MF_00215"/>
    </source>
</evidence>
<evidence type="ECO:0000313" key="19">
    <source>
        <dbReference type="Proteomes" id="UP000252132"/>
    </source>
</evidence>
<dbReference type="HAMAP" id="MF_00215">
    <property type="entry name" value="Pantothen_kinase_1"/>
    <property type="match status" value="1"/>
</dbReference>